<feature type="domain" description="Cupin type-2" evidence="1">
    <location>
        <begin position="42"/>
        <end position="109"/>
    </location>
</feature>
<dbReference type="Gene3D" id="2.60.120.10">
    <property type="entry name" value="Jelly Rolls"/>
    <property type="match status" value="1"/>
</dbReference>
<dbReference type="InterPro" id="IPR014710">
    <property type="entry name" value="RmlC-like_jellyroll"/>
</dbReference>
<dbReference type="RefSeq" id="WP_092154833.1">
    <property type="nucleotide sequence ID" value="NZ_FNBX01000018.1"/>
</dbReference>
<dbReference type="SUPFAM" id="SSF51182">
    <property type="entry name" value="RmlC-like cupins"/>
    <property type="match status" value="1"/>
</dbReference>
<accession>A0A1G7PZU9</accession>
<dbReference type="Proteomes" id="UP000199355">
    <property type="component" value="Unassembled WGS sequence"/>
</dbReference>
<sequence length="116" mass="12165">MQRLFKNLEYAAPLPLAAQVECRPGQIASKTLVQNPAVGLTLFAFDAGEEISSHTSTGDALVQVLEGALEVTIAGTTQPVRAGEVIVMPAGQPHAVRALERSAMLLTVIFAPEAGK</sequence>
<name>A0A1G7PZU9_9BACT</name>
<keyword evidence="3" id="KW-1185">Reference proteome</keyword>
<protein>
    <submittedName>
        <fullName evidence="2">Cupin domain-containing protein</fullName>
    </submittedName>
</protein>
<dbReference type="STRING" id="571438.SAMN05192586_11834"/>
<dbReference type="InterPro" id="IPR011051">
    <property type="entry name" value="RmlC_Cupin_sf"/>
</dbReference>
<dbReference type="CDD" id="cd02230">
    <property type="entry name" value="cupin_HP0902-like"/>
    <property type="match status" value="1"/>
</dbReference>
<dbReference type="Pfam" id="PF07883">
    <property type="entry name" value="Cupin_2"/>
    <property type="match status" value="1"/>
</dbReference>
<reference evidence="3" key="1">
    <citation type="submission" date="2016-10" db="EMBL/GenBank/DDBJ databases">
        <authorList>
            <person name="Varghese N."/>
            <person name="Submissions S."/>
        </authorList>
    </citation>
    <scope>NUCLEOTIDE SEQUENCE [LARGE SCALE GENOMIC DNA]</scope>
    <source>
        <strain evidence="3">KHC7</strain>
    </source>
</reference>
<evidence type="ECO:0000313" key="2">
    <source>
        <dbReference type="EMBL" id="SDF91748.1"/>
    </source>
</evidence>
<dbReference type="OrthoDB" id="1121052at2"/>
<organism evidence="2 3">
    <name type="scientific">Desulfovibrio legallii</name>
    <dbReference type="NCBI Taxonomy" id="571438"/>
    <lineage>
        <taxon>Bacteria</taxon>
        <taxon>Pseudomonadati</taxon>
        <taxon>Thermodesulfobacteriota</taxon>
        <taxon>Desulfovibrionia</taxon>
        <taxon>Desulfovibrionales</taxon>
        <taxon>Desulfovibrionaceae</taxon>
        <taxon>Desulfovibrio</taxon>
    </lineage>
</organism>
<dbReference type="PANTHER" id="PTHR37694">
    <property type="entry name" value="SLR8022 PROTEIN"/>
    <property type="match status" value="1"/>
</dbReference>
<dbReference type="PANTHER" id="PTHR37694:SF1">
    <property type="entry name" value="SLR8022 PROTEIN"/>
    <property type="match status" value="1"/>
</dbReference>
<dbReference type="EMBL" id="FNBX01000018">
    <property type="protein sequence ID" value="SDF91748.1"/>
    <property type="molecule type" value="Genomic_DNA"/>
</dbReference>
<dbReference type="InterPro" id="IPR013096">
    <property type="entry name" value="Cupin_2"/>
</dbReference>
<evidence type="ECO:0000259" key="1">
    <source>
        <dbReference type="Pfam" id="PF07883"/>
    </source>
</evidence>
<evidence type="ECO:0000313" key="3">
    <source>
        <dbReference type="Proteomes" id="UP000199355"/>
    </source>
</evidence>
<proteinExistence type="predicted"/>
<gene>
    <name evidence="2" type="ORF">SAMN05192586_11834</name>
</gene>
<dbReference type="AlphaFoldDB" id="A0A1G7PZU9"/>